<feature type="chain" id="PRO_5012861132" description="Peptidase S9 prolyl oligopeptidase catalytic domain-containing protein" evidence="3">
    <location>
        <begin position="31"/>
        <end position="476"/>
    </location>
</feature>
<gene>
    <name evidence="5" type="ORF">SAMN05444392_1199</name>
</gene>
<dbReference type="GO" id="GO:0052689">
    <property type="term" value="F:carboxylic ester hydrolase activity"/>
    <property type="evidence" value="ECO:0007669"/>
    <property type="project" value="TreeGrafter"/>
</dbReference>
<dbReference type="InterPro" id="IPR001375">
    <property type="entry name" value="Peptidase_S9_cat"/>
</dbReference>
<dbReference type="OrthoDB" id="9809549at2"/>
<dbReference type="EMBL" id="FQVL01000019">
    <property type="protein sequence ID" value="SHF38302.1"/>
    <property type="molecule type" value="Genomic_DNA"/>
</dbReference>
<dbReference type="PANTHER" id="PTHR43265:SF1">
    <property type="entry name" value="ESTERASE ESTD"/>
    <property type="match status" value="1"/>
</dbReference>
<name>A0A1M5B7Z1_9BACL</name>
<evidence type="ECO:0000259" key="4">
    <source>
        <dbReference type="Pfam" id="PF00326"/>
    </source>
</evidence>
<feature type="signal peptide" evidence="3">
    <location>
        <begin position="1"/>
        <end position="30"/>
    </location>
</feature>
<dbReference type="InterPro" id="IPR053145">
    <property type="entry name" value="AB_hydrolase_Est10"/>
</dbReference>
<dbReference type="Pfam" id="PF00326">
    <property type="entry name" value="Peptidase_S9"/>
    <property type="match status" value="1"/>
</dbReference>
<keyword evidence="2" id="KW-1133">Transmembrane helix</keyword>
<evidence type="ECO:0000313" key="6">
    <source>
        <dbReference type="Proteomes" id="UP000184476"/>
    </source>
</evidence>
<feature type="transmembrane region" description="Helical" evidence="2">
    <location>
        <begin position="415"/>
        <end position="440"/>
    </location>
</feature>
<keyword evidence="3" id="KW-0732">Signal</keyword>
<keyword evidence="2" id="KW-0472">Membrane</keyword>
<dbReference type="GO" id="GO:0004252">
    <property type="term" value="F:serine-type endopeptidase activity"/>
    <property type="evidence" value="ECO:0007669"/>
    <property type="project" value="InterPro"/>
</dbReference>
<organism evidence="5 6">
    <name type="scientific">Seinonella peptonophila</name>
    <dbReference type="NCBI Taxonomy" id="112248"/>
    <lineage>
        <taxon>Bacteria</taxon>
        <taxon>Bacillati</taxon>
        <taxon>Bacillota</taxon>
        <taxon>Bacilli</taxon>
        <taxon>Bacillales</taxon>
        <taxon>Thermoactinomycetaceae</taxon>
        <taxon>Seinonella</taxon>
    </lineage>
</organism>
<evidence type="ECO:0000256" key="1">
    <source>
        <dbReference type="ARBA" id="ARBA00022801"/>
    </source>
</evidence>
<dbReference type="Proteomes" id="UP000184476">
    <property type="component" value="Unassembled WGS sequence"/>
</dbReference>
<evidence type="ECO:0000256" key="2">
    <source>
        <dbReference type="SAM" id="Phobius"/>
    </source>
</evidence>
<dbReference type="PANTHER" id="PTHR43265">
    <property type="entry name" value="ESTERASE ESTD"/>
    <property type="match status" value="1"/>
</dbReference>
<dbReference type="GO" id="GO:0006508">
    <property type="term" value="P:proteolysis"/>
    <property type="evidence" value="ECO:0007669"/>
    <property type="project" value="InterPro"/>
</dbReference>
<dbReference type="STRING" id="112248.SAMN05444392_1199"/>
<dbReference type="PROSITE" id="PS00708">
    <property type="entry name" value="PRO_ENDOPEP_SER"/>
    <property type="match status" value="1"/>
</dbReference>
<dbReference type="Gene3D" id="3.40.50.1820">
    <property type="entry name" value="alpha/beta hydrolase"/>
    <property type="match status" value="1"/>
</dbReference>
<feature type="transmembrane region" description="Helical" evidence="2">
    <location>
        <begin position="383"/>
        <end position="403"/>
    </location>
</feature>
<feature type="domain" description="Peptidase S9 prolyl oligopeptidase catalytic" evidence="4">
    <location>
        <begin position="115"/>
        <end position="306"/>
    </location>
</feature>
<reference evidence="5 6" key="1">
    <citation type="submission" date="2016-11" db="EMBL/GenBank/DDBJ databases">
        <authorList>
            <person name="Jaros S."/>
            <person name="Januszkiewicz K."/>
            <person name="Wedrychowicz H."/>
        </authorList>
    </citation>
    <scope>NUCLEOTIDE SEQUENCE [LARGE SCALE GENOMIC DNA]</scope>
    <source>
        <strain evidence="5 6">DSM 44666</strain>
    </source>
</reference>
<keyword evidence="1" id="KW-0378">Hydrolase</keyword>
<feature type="transmembrane region" description="Helical" evidence="2">
    <location>
        <begin position="341"/>
        <end position="362"/>
    </location>
</feature>
<protein>
    <recommendedName>
        <fullName evidence="4">Peptidase S9 prolyl oligopeptidase catalytic domain-containing protein</fullName>
    </recommendedName>
</protein>
<accession>A0A1M5B7Z1</accession>
<dbReference type="AlphaFoldDB" id="A0A1M5B7Z1"/>
<dbReference type="RefSeq" id="WP_073158093.1">
    <property type="nucleotide sequence ID" value="NZ_FQVL01000019.1"/>
</dbReference>
<dbReference type="InterPro" id="IPR029058">
    <property type="entry name" value="AB_hydrolase_fold"/>
</dbReference>
<dbReference type="InterPro" id="IPR002471">
    <property type="entry name" value="Pept_S9_AS"/>
</dbReference>
<sequence length="476" mass="53527">MSKCINKASLISAFLLVALLFQLFIPTSYAANKSYQEEKITFQSGTGPYRETLNGTVLVPNTSGLHPAIVLVHGAGKGDQMELRKEAEMFVRAGMVTLIYNKRTKGYSKTERSYQLLADDVIAAMKTISTRPDVDTKKIGLWGFSEGGWVAPLAASKSKQVAFMITIGAPLVKPLQQQTWSLENRLHHIGVTSDAMIQSLARNGAKFVYSAGLFPEAAYDPVPVMKQIKQPVLAIWGSQDRIVPPEESSQIMKKILNTSGNYYNTMLFLKDATHEGFQSSEDGFANTPSFTADYEKELNTWLDQVLKGNPPVSKVIGQTPTQERLSPPEVTSLHWYDSAKFQLKLILFFLIVFIGYFIIGIFNRKSKSATAPLVQKWAKHLAISGLVTVLLFWAYLLLIWFFGGQIVGYIMLGRSIFWLLIQLLTISTCLFTLWLIMVWWKNRTCVRLLDKIRFSLLVLGGIVLLPWALYWQLLFS</sequence>
<evidence type="ECO:0000313" key="5">
    <source>
        <dbReference type="EMBL" id="SHF38302.1"/>
    </source>
</evidence>
<keyword evidence="6" id="KW-1185">Reference proteome</keyword>
<proteinExistence type="predicted"/>
<evidence type="ECO:0000256" key="3">
    <source>
        <dbReference type="SAM" id="SignalP"/>
    </source>
</evidence>
<dbReference type="SUPFAM" id="SSF53474">
    <property type="entry name" value="alpha/beta-Hydrolases"/>
    <property type="match status" value="1"/>
</dbReference>
<keyword evidence="2" id="KW-0812">Transmembrane</keyword>
<feature type="transmembrane region" description="Helical" evidence="2">
    <location>
        <begin position="452"/>
        <end position="473"/>
    </location>
</feature>